<gene>
    <name evidence="2" type="ORF">BG006_004866</name>
</gene>
<dbReference type="EMBL" id="JAAAUY010002701">
    <property type="protein sequence ID" value="KAF9310315.1"/>
    <property type="molecule type" value="Genomic_DNA"/>
</dbReference>
<organism evidence="2 3">
    <name type="scientific">Podila minutissima</name>
    <dbReference type="NCBI Taxonomy" id="64525"/>
    <lineage>
        <taxon>Eukaryota</taxon>
        <taxon>Fungi</taxon>
        <taxon>Fungi incertae sedis</taxon>
        <taxon>Mucoromycota</taxon>
        <taxon>Mortierellomycotina</taxon>
        <taxon>Mortierellomycetes</taxon>
        <taxon>Mortierellales</taxon>
        <taxon>Mortierellaceae</taxon>
        <taxon>Podila</taxon>
    </lineage>
</organism>
<feature type="region of interest" description="Disordered" evidence="1">
    <location>
        <begin position="1"/>
        <end position="37"/>
    </location>
</feature>
<feature type="non-terminal residue" evidence="2">
    <location>
        <position position="1"/>
    </location>
</feature>
<accession>A0A9P5VG31</accession>
<evidence type="ECO:0000313" key="2">
    <source>
        <dbReference type="EMBL" id="KAF9310315.1"/>
    </source>
</evidence>
<keyword evidence="3" id="KW-1185">Reference proteome</keyword>
<reference evidence="2" key="1">
    <citation type="journal article" date="2020" name="Fungal Divers.">
        <title>Resolving the Mortierellaceae phylogeny through synthesis of multi-gene phylogenetics and phylogenomics.</title>
        <authorList>
            <person name="Vandepol N."/>
            <person name="Liber J."/>
            <person name="Desiro A."/>
            <person name="Na H."/>
            <person name="Kennedy M."/>
            <person name="Barry K."/>
            <person name="Grigoriev I.V."/>
            <person name="Miller A.N."/>
            <person name="O'Donnell K."/>
            <person name="Stajich J.E."/>
            <person name="Bonito G."/>
        </authorList>
    </citation>
    <scope>NUCLEOTIDE SEQUENCE</scope>
    <source>
        <strain evidence="2">NVP1</strain>
    </source>
</reference>
<dbReference type="AlphaFoldDB" id="A0A9P5VG31"/>
<proteinExistence type="predicted"/>
<dbReference type="Proteomes" id="UP000696485">
    <property type="component" value="Unassembled WGS sequence"/>
</dbReference>
<comment type="caution">
    <text evidence="2">The sequence shown here is derived from an EMBL/GenBank/DDBJ whole genome shotgun (WGS) entry which is preliminary data.</text>
</comment>
<name>A0A9P5VG31_9FUNG</name>
<evidence type="ECO:0000256" key="1">
    <source>
        <dbReference type="SAM" id="MobiDB-lite"/>
    </source>
</evidence>
<protein>
    <submittedName>
        <fullName evidence="2">Uncharacterized protein</fullName>
    </submittedName>
</protein>
<sequence>MLDNRNSHPSLHHPTHPPEPGSGSSPSPTSPKGLQGTYADIAGKKANVKWQLTHKTVHDAGGESIYATHFPPVTNPHPNTVTYTGLPRNINPSDFHNACWDTVAPLSGFKARLEDNGTKSFFIGYDLLKTDFETKAELNHYVLKTPVNFAGNQYLPQIPIPENVNITKIYVSEVALPTSHYVKYHFDAHVFLAPLKGQQEIVFPDTSKDNIYEVPHWGHKIRTTWGSDAPCTY</sequence>
<feature type="compositionally biased region" description="Low complexity" evidence="1">
    <location>
        <begin position="21"/>
        <end position="31"/>
    </location>
</feature>
<evidence type="ECO:0000313" key="3">
    <source>
        <dbReference type="Proteomes" id="UP000696485"/>
    </source>
</evidence>